<dbReference type="Proteomes" id="UP000662111">
    <property type="component" value="Unassembled WGS sequence"/>
</dbReference>
<dbReference type="PANTHER" id="PTHR30346">
    <property type="entry name" value="TRANSCRIPTIONAL DUAL REGULATOR HCAR-RELATED"/>
    <property type="match status" value="1"/>
</dbReference>
<dbReference type="Gene3D" id="1.10.10.10">
    <property type="entry name" value="Winged helix-like DNA-binding domain superfamily/Winged helix DNA-binding domain"/>
    <property type="match status" value="1"/>
</dbReference>
<dbReference type="SUPFAM" id="SSF53850">
    <property type="entry name" value="Periplasmic binding protein-like II"/>
    <property type="match status" value="1"/>
</dbReference>
<protein>
    <submittedName>
        <fullName evidence="7">LysR family transcriptional regulator</fullName>
    </submittedName>
</protein>
<feature type="region of interest" description="Disordered" evidence="5">
    <location>
        <begin position="294"/>
        <end position="317"/>
    </location>
</feature>
<reference evidence="8" key="1">
    <citation type="journal article" date="2019" name="Int. J. Syst. Evol. Microbiol.">
        <title>The Global Catalogue of Microorganisms (GCM) 10K type strain sequencing project: providing services to taxonomists for standard genome sequencing and annotation.</title>
        <authorList>
            <consortium name="The Broad Institute Genomics Platform"/>
            <consortium name="The Broad Institute Genome Sequencing Center for Infectious Disease"/>
            <person name="Wu L."/>
            <person name="Ma J."/>
        </authorList>
    </citation>
    <scope>NUCLEOTIDE SEQUENCE [LARGE SCALE GENOMIC DNA]</scope>
    <source>
        <strain evidence="8">CGMCC 1.5362</strain>
    </source>
</reference>
<evidence type="ECO:0000256" key="1">
    <source>
        <dbReference type="ARBA" id="ARBA00009437"/>
    </source>
</evidence>
<evidence type="ECO:0000313" key="8">
    <source>
        <dbReference type="Proteomes" id="UP000662111"/>
    </source>
</evidence>
<dbReference type="RefSeq" id="WP_022921381.1">
    <property type="nucleotide sequence ID" value="NZ_BMLB01000003.1"/>
</dbReference>
<evidence type="ECO:0000313" key="7">
    <source>
        <dbReference type="EMBL" id="GGK69687.1"/>
    </source>
</evidence>
<proteinExistence type="inferred from homology"/>
<dbReference type="InterPro" id="IPR005119">
    <property type="entry name" value="LysR_subst-bd"/>
</dbReference>
<accession>A0ABQ2F8B5</accession>
<dbReference type="EMBL" id="BMLB01000003">
    <property type="protein sequence ID" value="GGK69687.1"/>
    <property type="molecule type" value="Genomic_DNA"/>
</dbReference>
<keyword evidence="3" id="KW-0238">DNA-binding</keyword>
<gene>
    <name evidence="7" type="ORF">GCM10011509_17600</name>
</gene>
<dbReference type="InterPro" id="IPR036390">
    <property type="entry name" value="WH_DNA-bd_sf"/>
</dbReference>
<name>A0ABQ2F8B5_9MICO</name>
<feature type="domain" description="HTH lysR-type" evidence="6">
    <location>
        <begin position="1"/>
        <end position="58"/>
    </location>
</feature>
<organism evidence="7 8">
    <name type="scientific">Ornithinimicrobium pekingense</name>
    <dbReference type="NCBI Taxonomy" id="384677"/>
    <lineage>
        <taxon>Bacteria</taxon>
        <taxon>Bacillati</taxon>
        <taxon>Actinomycetota</taxon>
        <taxon>Actinomycetes</taxon>
        <taxon>Micrococcales</taxon>
        <taxon>Ornithinimicrobiaceae</taxon>
        <taxon>Ornithinimicrobium</taxon>
    </lineage>
</organism>
<dbReference type="InterPro" id="IPR000847">
    <property type="entry name" value="LysR_HTH_N"/>
</dbReference>
<keyword evidence="8" id="KW-1185">Reference proteome</keyword>
<comment type="caution">
    <text evidence="7">The sequence shown here is derived from an EMBL/GenBank/DDBJ whole genome shotgun (WGS) entry which is preliminary data.</text>
</comment>
<evidence type="ECO:0000256" key="3">
    <source>
        <dbReference type="ARBA" id="ARBA00023125"/>
    </source>
</evidence>
<evidence type="ECO:0000256" key="2">
    <source>
        <dbReference type="ARBA" id="ARBA00023015"/>
    </source>
</evidence>
<dbReference type="PANTHER" id="PTHR30346:SF0">
    <property type="entry name" value="HCA OPERON TRANSCRIPTIONAL ACTIVATOR HCAR"/>
    <property type="match status" value="1"/>
</dbReference>
<evidence type="ECO:0000259" key="6">
    <source>
        <dbReference type="PROSITE" id="PS50931"/>
    </source>
</evidence>
<dbReference type="SUPFAM" id="SSF46785">
    <property type="entry name" value="Winged helix' DNA-binding domain"/>
    <property type="match status" value="1"/>
</dbReference>
<dbReference type="Pfam" id="PF00126">
    <property type="entry name" value="HTH_1"/>
    <property type="match status" value="1"/>
</dbReference>
<dbReference type="InterPro" id="IPR036388">
    <property type="entry name" value="WH-like_DNA-bd_sf"/>
</dbReference>
<dbReference type="PROSITE" id="PS50931">
    <property type="entry name" value="HTH_LYSR"/>
    <property type="match status" value="1"/>
</dbReference>
<sequence>MELRHLRYFDAVARTLHFGEAAEQVHVAQPALSRAVRQLERELGVTLLRRTTRRVELTSAGRVYHDEVLAILARIDDATRAARRADGGVTGTVRVGLTGSASYGYLPRVARVLSEALPQVDMRVRTEMLTPEQERALVEDALDLAVLRTPLTTAALEHVVVRREELLLAVPEGHPLASGEGPVAVADLQDVPLVMYAALTGSVVLDAVRRACRGGGFEPTPAHQVGETSTMLALVAAGLGVALVPESAGALTLTGVVFRRTDSPVTVDLALAWRRDDRSPVLRQVLAALREHGLLTPLDEEPDSPFPSPDRPAQEAS</sequence>
<keyword evidence="4" id="KW-0804">Transcription</keyword>
<evidence type="ECO:0000256" key="5">
    <source>
        <dbReference type="SAM" id="MobiDB-lite"/>
    </source>
</evidence>
<keyword evidence="2" id="KW-0805">Transcription regulation</keyword>
<comment type="similarity">
    <text evidence="1">Belongs to the LysR transcriptional regulatory family.</text>
</comment>
<dbReference type="PRINTS" id="PR00039">
    <property type="entry name" value="HTHLYSR"/>
</dbReference>
<dbReference type="CDD" id="cd08414">
    <property type="entry name" value="PBP2_LTTR_aromatics_like"/>
    <property type="match status" value="1"/>
</dbReference>
<dbReference type="Pfam" id="PF03466">
    <property type="entry name" value="LysR_substrate"/>
    <property type="match status" value="1"/>
</dbReference>
<evidence type="ECO:0000256" key="4">
    <source>
        <dbReference type="ARBA" id="ARBA00023163"/>
    </source>
</evidence>
<dbReference type="Gene3D" id="3.40.190.10">
    <property type="entry name" value="Periplasmic binding protein-like II"/>
    <property type="match status" value="2"/>
</dbReference>